<keyword evidence="3 5" id="KW-1133">Transmembrane helix</keyword>
<dbReference type="PROSITE" id="PS50850">
    <property type="entry name" value="MFS"/>
    <property type="match status" value="1"/>
</dbReference>
<dbReference type="SUPFAM" id="SSF103473">
    <property type="entry name" value="MFS general substrate transporter"/>
    <property type="match status" value="1"/>
</dbReference>
<feature type="transmembrane region" description="Helical" evidence="5">
    <location>
        <begin position="273"/>
        <end position="293"/>
    </location>
</feature>
<accession>A0ABU7V1G6</accession>
<organism evidence="7 8">
    <name type="scientific">Microbacterium schleiferi</name>
    <dbReference type="NCBI Taxonomy" id="69362"/>
    <lineage>
        <taxon>Bacteria</taxon>
        <taxon>Bacillati</taxon>
        <taxon>Actinomycetota</taxon>
        <taxon>Actinomycetes</taxon>
        <taxon>Micrococcales</taxon>
        <taxon>Microbacteriaceae</taxon>
        <taxon>Microbacterium</taxon>
    </lineage>
</organism>
<dbReference type="InterPro" id="IPR036259">
    <property type="entry name" value="MFS_trans_sf"/>
</dbReference>
<comment type="subcellular location">
    <subcellularLocation>
        <location evidence="1">Cell membrane</location>
        <topology evidence="1">Multi-pass membrane protein</topology>
    </subcellularLocation>
</comment>
<sequence length="465" mass="46146">MAQSEPVRARMSHRGAVSLVTLVIATLGAALPLSMVAPTLAITADQFGTTAAESSWTLTIVLVVAATTTPVIGRFGDTFGPRLVMLILIPVVMVGLAIAGLAGSMGELIAGRTLQGLGGGVFPLAIALARCAVPEARRPLAVGLLTGTFATGTGLGVVIAGILVDRVGTQALAWLPFALLALAGAMTVGLTEAPRADHQPLHLGSSLLLAAGVAILLFAVTEAPRSDAEVALTVASLAAGAAVISVWAWRVVRRSESAGVSHLRVRALWTSHVTSLFLGAALFATFVALPVFIEVGDATAGPLTPATLAGLLLLPATAAMAAVGPLSGILRRRLGRRGPAVLGAATTVIGGIILAAGAHTLPSLLAGSVLVGAGVATGSAGLVNVLVDVTDDDTISSVSGVNIAARQIGGAFGAAGCAALLATSGDEPDPASYALAFGLIAVLAVAALLASLLIPARQAPGDTNL</sequence>
<feature type="transmembrane region" description="Helical" evidence="5">
    <location>
        <begin position="408"/>
        <end position="425"/>
    </location>
</feature>
<dbReference type="InterPro" id="IPR020846">
    <property type="entry name" value="MFS_dom"/>
</dbReference>
<dbReference type="Proteomes" id="UP001351900">
    <property type="component" value="Unassembled WGS sequence"/>
</dbReference>
<keyword evidence="4 5" id="KW-0472">Membrane</keyword>
<evidence type="ECO:0000256" key="5">
    <source>
        <dbReference type="SAM" id="Phobius"/>
    </source>
</evidence>
<feature type="transmembrane region" description="Helical" evidence="5">
    <location>
        <begin position="201"/>
        <end position="220"/>
    </location>
</feature>
<keyword evidence="8" id="KW-1185">Reference proteome</keyword>
<gene>
    <name evidence="7" type="ORF">V2V91_00100</name>
</gene>
<evidence type="ECO:0000256" key="4">
    <source>
        <dbReference type="ARBA" id="ARBA00023136"/>
    </source>
</evidence>
<dbReference type="PANTHER" id="PTHR23501:SF197">
    <property type="entry name" value="COMD"/>
    <property type="match status" value="1"/>
</dbReference>
<feature type="transmembrane region" description="Helical" evidence="5">
    <location>
        <begin position="364"/>
        <end position="387"/>
    </location>
</feature>
<name>A0ABU7V1G6_9MICO</name>
<evidence type="ECO:0000313" key="7">
    <source>
        <dbReference type="EMBL" id="MEF2253534.1"/>
    </source>
</evidence>
<dbReference type="InterPro" id="IPR011701">
    <property type="entry name" value="MFS"/>
</dbReference>
<feature type="transmembrane region" description="Helical" evidence="5">
    <location>
        <begin position="431"/>
        <end position="454"/>
    </location>
</feature>
<evidence type="ECO:0000256" key="2">
    <source>
        <dbReference type="ARBA" id="ARBA00022692"/>
    </source>
</evidence>
<evidence type="ECO:0000256" key="3">
    <source>
        <dbReference type="ARBA" id="ARBA00022989"/>
    </source>
</evidence>
<feature type="transmembrane region" description="Helical" evidence="5">
    <location>
        <begin position="57"/>
        <end position="76"/>
    </location>
</feature>
<dbReference type="EMBL" id="JAZHOV010000001">
    <property type="protein sequence ID" value="MEF2253534.1"/>
    <property type="molecule type" value="Genomic_DNA"/>
</dbReference>
<comment type="caution">
    <text evidence="7">The sequence shown here is derived from an EMBL/GenBank/DDBJ whole genome shotgun (WGS) entry which is preliminary data.</text>
</comment>
<evidence type="ECO:0000313" key="8">
    <source>
        <dbReference type="Proteomes" id="UP001351900"/>
    </source>
</evidence>
<reference evidence="7 8" key="1">
    <citation type="submission" date="2024-01" db="EMBL/GenBank/DDBJ databases">
        <title>the genome sequence of strain Microbacterium schleiferi NBRC 15075.</title>
        <authorList>
            <person name="Ding Y."/>
            <person name="Zhang G."/>
        </authorList>
    </citation>
    <scope>NUCLEOTIDE SEQUENCE [LARGE SCALE GENOMIC DNA]</scope>
    <source>
        <strain evidence="7 8">NBRC 15075</strain>
    </source>
</reference>
<feature type="transmembrane region" description="Helical" evidence="5">
    <location>
        <begin position="140"/>
        <end position="164"/>
    </location>
</feature>
<feature type="transmembrane region" description="Helical" evidence="5">
    <location>
        <begin position="114"/>
        <end position="133"/>
    </location>
</feature>
<dbReference type="RefSeq" id="WP_331790335.1">
    <property type="nucleotide sequence ID" value="NZ_BAAAUO010000003.1"/>
</dbReference>
<dbReference type="Gene3D" id="1.20.1250.20">
    <property type="entry name" value="MFS general substrate transporter like domains"/>
    <property type="match status" value="1"/>
</dbReference>
<feature type="transmembrane region" description="Helical" evidence="5">
    <location>
        <begin position="170"/>
        <end position="189"/>
    </location>
</feature>
<feature type="transmembrane region" description="Helical" evidence="5">
    <location>
        <begin position="83"/>
        <end position="102"/>
    </location>
</feature>
<proteinExistence type="predicted"/>
<keyword evidence="2 5" id="KW-0812">Transmembrane</keyword>
<dbReference type="Pfam" id="PF07690">
    <property type="entry name" value="MFS_1"/>
    <property type="match status" value="1"/>
</dbReference>
<protein>
    <submittedName>
        <fullName evidence="7">MFS transporter</fullName>
    </submittedName>
</protein>
<feature type="transmembrane region" description="Helical" evidence="5">
    <location>
        <begin position="232"/>
        <end position="252"/>
    </location>
</feature>
<dbReference type="PANTHER" id="PTHR23501">
    <property type="entry name" value="MAJOR FACILITATOR SUPERFAMILY"/>
    <property type="match status" value="1"/>
</dbReference>
<feature type="transmembrane region" description="Helical" evidence="5">
    <location>
        <begin position="305"/>
        <end position="326"/>
    </location>
</feature>
<evidence type="ECO:0000256" key="1">
    <source>
        <dbReference type="ARBA" id="ARBA00004651"/>
    </source>
</evidence>
<feature type="domain" description="Major facilitator superfamily (MFS) profile" evidence="6">
    <location>
        <begin position="18"/>
        <end position="459"/>
    </location>
</feature>
<evidence type="ECO:0000259" key="6">
    <source>
        <dbReference type="PROSITE" id="PS50850"/>
    </source>
</evidence>
<feature type="transmembrane region" description="Helical" evidence="5">
    <location>
        <begin position="338"/>
        <end position="358"/>
    </location>
</feature>